<dbReference type="PANTHER" id="PTHR33499">
    <property type="entry name" value="OS12G0282400 PROTEIN-RELATED"/>
    <property type="match status" value="1"/>
</dbReference>
<dbReference type="AlphaFoldDB" id="A0A2G3AN02"/>
<keyword evidence="1" id="KW-0175">Coiled coil</keyword>
<accession>A0A2G3AN02</accession>
<dbReference type="EMBL" id="AYRZ02000001">
    <property type="protein sequence ID" value="PHT95598.1"/>
    <property type="molecule type" value="Genomic_DNA"/>
</dbReference>
<reference evidence="2 3" key="2">
    <citation type="journal article" date="2017" name="Genome Biol.">
        <title>New reference genome sequences of hot pepper reveal the massive evolution of plant disease-resistance genes by retroduplication.</title>
        <authorList>
            <person name="Kim S."/>
            <person name="Park J."/>
            <person name="Yeom S.I."/>
            <person name="Kim Y.M."/>
            <person name="Seo E."/>
            <person name="Kim K.T."/>
            <person name="Kim M.S."/>
            <person name="Lee J.M."/>
            <person name="Cheong K."/>
            <person name="Shin H.S."/>
            <person name="Kim S.B."/>
            <person name="Han K."/>
            <person name="Lee J."/>
            <person name="Park M."/>
            <person name="Lee H.A."/>
            <person name="Lee H.Y."/>
            <person name="Lee Y."/>
            <person name="Oh S."/>
            <person name="Lee J.H."/>
            <person name="Choi E."/>
            <person name="Choi E."/>
            <person name="Lee S.E."/>
            <person name="Jeon J."/>
            <person name="Kim H."/>
            <person name="Choi G."/>
            <person name="Song H."/>
            <person name="Lee J."/>
            <person name="Lee S.C."/>
            <person name="Kwon J.K."/>
            <person name="Lee H.Y."/>
            <person name="Koo N."/>
            <person name="Hong Y."/>
            <person name="Kim R.W."/>
            <person name="Kang W.H."/>
            <person name="Huh J.H."/>
            <person name="Kang B.C."/>
            <person name="Yang T.J."/>
            <person name="Lee Y.H."/>
            <person name="Bennetzen J.L."/>
            <person name="Choi D."/>
        </authorList>
    </citation>
    <scope>NUCLEOTIDE SEQUENCE [LARGE SCALE GENOMIC DNA]</scope>
    <source>
        <strain evidence="3">cv. CM334</strain>
    </source>
</reference>
<evidence type="ECO:0000313" key="3">
    <source>
        <dbReference type="Proteomes" id="UP000222542"/>
    </source>
</evidence>
<evidence type="ECO:0000256" key="1">
    <source>
        <dbReference type="SAM" id="Coils"/>
    </source>
</evidence>
<comment type="caution">
    <text evidence="2">The sequence shown here is derived from an EMBL/GenBank/DDBJ whole genome shotgun (WGS) entry which is preliminary data.</text>
</comment>
<dbReference type="PANTHER" id="PTHR33499:SF42">
    <property type="entry name" value="TRANSPOSON PROTEIN, CACTA, EN_SPM SUB-CLASS"/>
    <property type="match status" value="1"/>
</dbReference>
<organism evidence="2 3">
    <name type="scientific">Capsicum annuum</name>
    <name type="common">Capsicum pepper</name>
    <dbReference type="NCBI Taxonomy" id="4072"/>
    <lineage>
        <taxon>Eukaryota</taxon>
        <taxon>Viridiplantae</taxon>
        <taxon>Streptophyta</taxon>
        <taxon>Embryophyta</taxon>
        <taxon>Tracheophyta</taxon>
        <taxon>Spermatophyta</taxon>
        <taxon>Magnoliopsida</taxon>
        <taxon>eudicotyledons</taxon>
        <taxon>Gunneridae</taxon>
        <taxon>Pentapetalae</taxon>
        <taxon>asterids</taxon>
        <taxon>lamiids</taxon>
        <taxon>Solanales</taxon>
        <taxon>Solanaceae</taxon>
        <taxon>Solanoideae</taxon>
        <taxon>Capsiceae</taxon>
        <taxon>Capsicum</taxon>
    </lineage>
</organism>
<keyword evidence="3" id="KW-1185">Reference proteome</keyword>
<proteinExistence type="predicted"/>
<dbReference type="Proteomes" id="UP000222542">
    <property type="component" value="Unassembled WGS sequence"/>
</dbReference>
<protein>
    <submittedName>
        <fullName evidence="2">Uncharacterized protein</fullName>
    </submittedName>
</protein>
<feature type="coiled-coil region" evidence="1">
    <location>
        <begin position="61"/>
        <end position="109"/>
    </location>
</feature>
<sequence length="123" mass="14230">MIEKISFYILQARIEEIVNTEPYLSSIEIVKKFFGPQNYSHVISFRGGVKAKDLKCGTSSKAELLSTLRSTQEENKYLNEEKKSLNDRLSTLEDEMKEIRKMKEFFATQQQEVRATTSPISNE</sequence>
<dbReference type="OMA" id="VNTEPYL"/>
<reference evidence="2 3" key="1">
    <citation type="journal article" date="2014" name="Nat. Genet.">
        <title>Genome sequence of the hot pepper provides insights into the evolution of pungency in Capsicum species.</title>
        <authorList>
            <person name="Kim S."/>
            <person name="Park M."/>
            <person name="Yeom S.I."/>
            <person name="Kim Y.M."/>
            <person name="Lee J.M."/>
            <person name="Lee H.A."/>
            <person name="Seo E."/>
            <person name="Choi J."/>
            <person name="Cheong K."/>
            <person name="Kim K.T."/>
            <person name="Jung K."/>
            <person name="Lee G.W."/>
            <person name="Oh S.K."/>
            <person name="Bae C."/>
            <person name="Kim S.B."/>
            <person name="Lee H.Y."/>
            <person name="Kim S.Y."/>
            <person name="Kim M.S."/>
            <person name="Kang B.C."/>
            <person name="Jo Y.D."/>
            <person name="Yang H.B."/>
            <person name="Jeong H.J."/>
            <person name="Kang W.H."/>
            <person name="Kwon J.K."/>
            <person name="Shin C."/>
            <person name="Lim J.Y."/>
            <person name="Park J.H."/>
            <person name="Huh J.H."/>
            <person name="Kim J.S."/>
            <person name="Kim B.D."/>
            <person name="Cohen O."/>
            <person name="Paran I."/>
            <person name="Suh M.C."/>
            <person name="Lee S.B."/>
            <person name="Kim Y.K."/>
            <person name="Shin Y."/>
            <person name="Noh S.J."/>
            <person name="Park J."/>
            <person name="Seo Y.S."/>
            <person name="Kwon S.Y."/>
            <person name="Kim H.A."/>
            <person name="Park J.M."/>
            <person name="Kim H.J."/>
            <person name="Choi S.B."/>
            <person name="Bosland P.W."/>
            <person name="Reeves G."/>
            <person name="Jo S.H."/>
            <person name="Lee B.W."/>
            <person name="Cho H.T."/>
            <person name="Choi H.S."/>
            <person name="Lee M.S."/>
            <person name="Yu Y."/>
            <person name="Do Choi Y."/>
            <person name="Park B.S."/>
            <person name="van Deynze A."/>
            <person name="Ashrafi H."/>
            <person name="Hill T."/>
            <person name="Kim W.T."/>
            <person name="Pai H.S."/>
            <person name="Ahn H.K."/>
            <person name="Yeam I."/>
            <person name="Giovannoni J.J."/>
            <person name="Rose J.K."/>
            <person name="Sorensen I."/>
            <person name="Lee S.J."/>
            <person name="Kim R.W."/>
            <person name="Choi I.Y."/>
            <person name="Choi B.S."/>
            <person name="Lim J.S."/>
            <person name="Lee Y.H."/>
            <person name="Choi D."/>
        </authorList>
    </citation>
    <scope>NUCLEOTIDE SEQUENCE [LARGE SCALE GENOMIC DNA]</scope>
    <source>
        <strain evidence="3">cv. CM334</strain>
    </source>
</reference>
<name>A0A2G3AN02_CAPAN</name>
<gene>
    <name evidence="2" type="ORF">T459_03480</name>
</gene>
<evidence type="ECO:0000313" key="2">
    <source>
        <dbReference type="EMBL" id="PHT95598.1"/>
    </source>
</evidence>
<dbReference type="Gramene" id="PHT95598">
    <property type="protein sequence ID" value="PHT95598"/>
    <property type="gene ID" value="T459_03480"/>
</dbReference>